<dbReference type="PROSITE" id="PS01097">
    <property type="entry name" value="HUPF_HYPC"/>
    <property type="match status" value="1"/>
</dbReference>
<dbReference type="InterPro" id="IPR019812">
    <property type="entry name" value="Hydgase_assmbl_chp_CS"/>
</dbReference>
<accession>A0A6N6K382</accession>
<evidence type="ECO:0000313" key="5">
    <source>
        <dbReference type="EMBL" id="QXA45768.1"/>
    </source>
</evidence>
<evidence type="ECO:0000313" key="6">
    <source>
        <dbReference type="Proteomes" id="UP000468420"/>
    </source>
</evidence>
<evidence type="ECO:0000313" key="7">
    <source>
        <dbReference type="Proteomes" id="UP000683579"/>
    </source>
</evidence>
<gene>
    <name evidence="4" type="primary">hybG</name>
    <name evidence="4" type="ORF">DXF85_11190</name>
    <name evidence="5" type="ORF">I6L54_04915</name>
</gene>
<reference evidence="5 7" key="2">
    <citation type="submission" date="2021-06" db="EMBL/GenBank/DDBJ databases">
        <title>FDA dAtabase for Regulatory Grade micrObial Sequences (FDA-ARGOS): Supporting development and validation of Infectious Disease Dx tests.</title>
        <authorList>
            <person name="Sproer C."/>
            <person name="Gronow S."/>
            <person name="Severitt S."/>
            <person name="Schroder I."/>
            <person name="Tallon L."/>
            <person name="Sadzewicz L."/>
            <person name="Zhao X."/>
            <person name="Boylan J."/>
            <person name="Ott S."/>
            <person name="Bowen H."/>
            <person name="Vavikolanu K."/>
            <person name="Mehta A."/>
            <person name="Aluvathingal J."/>
            <person name="Nadendla S."/>
            <person name="Lowell S."/>
            <person name="Myers T."/>
            <person name="Yan Y."/>
        </authorList>
    </citation>
    <scope>NUCLEOTIDE SEQUENCE [LARGE SCALE GENOMIC DNA]</scope>
    <source>
        <strain evidence="5 7">FDAARGOS 1424</strain>
    </source>
</reference>
<dbReference type="GO" id="GO:0005506">
    <property type="term" value="F:iron ion binding"/>
    <property type="evidence" value="ECO:0007669"/>
    <property type="project" value="TreeGrafter"/>
</dbReference>
<evidence type="ECO:0000256" key="2">
    <source>
        <dbReference type="ARBA" id="ARBA00006018"/>
    </source>
</evidence>
<reference evidence="4 6" key="1">
    <citation type="submission" date="2018-08" db="EMBL/GenBank/DDBJ databases">
        <title>Complete genomic analysis of a Citrobacter pasteurii isolated from cockles (Cerastoderma edule) containing a new chromosomic qnrB allele.</title>
        <authorList>
            <person name="Rodrigues A."/>
            <person name="Baptista T."/>
            <person name="Quesada A."/>
            <person name="Campos M.J."/>
        </authorList>
    </citation>
    <scope>NUCLEOTIDE SEQUENCE [LARGE SCALE GENOMIC DNA]</scope>
    <source>
        <strain evidence="4 6">BA18</strain>
    </source>
</reference>
<organism evidence="4 6">
    <name type="scientific">Citrobacter pasteurii</name>
    <dbReference type="NCBI Taxonomy" id="1563222"/>
    <lineage>
        <taxon>Bacteria</taxon>
        <taxon>Pseudomonadati</taxon>
        <taxon>Pseudomonadota</taxon>
        <taxon>Gammaproteobacteria</taxon>
        <taxon>Enterobacterales</taxon>
        <taxon>Enterobacteriaceae</taxon>
        <taxon>Citrobacter</taxon>
    </lineage>
</organism>
<dbReference type="GO" id="GO:1902670">
    <property type="term" value="F:carbon dioxide binding"/>
    <property type="evidence" value="ECO:0007669"/>
    <property type="project" value="TreeGrafter"/>
</dbReference>
<dbReference type="Gene3D" id="2.30.30.140">
    <property type="match status" value="1"/>
</dbReference>
<dbReference type="SUPFAM" id="SSF159127">
    <property type="entry name" value="HupF/HypC-like"/>
    <property type="match status" value="1"/>
</dbReference>
<dbReference type="EMBL" id="QRDC01000007">
    <property type="protein sequence ID" value="KAA1278202.1"/>
    <property type="molecule type" value="Genomic_DNA"/>
</dbReference>
<dbReference type="NCBIfam" id="TIGR00074">
    <property type="entry name" value="hypC_hupF"/>
    <property type="match status" value="1"/>
</dbReference>
<dbReference type="AlphaFoldDB" id="A0A6N6K382"/>
<dbReference type="Proteomes" id="UP000683579">
    <property type="component" value="Chromosome"/>
</dbReference>
<comment type="similarity">
    <text evidence="2">Belongs to the HupF/HypC family.</text>
</comment>
<dbReference type="EMBL" id="CP077262">
    <property type="protein sequence ID" value="QXA45768.1"/>
    <property type="molecule type" value="Genomic_DNA"/>
</dbReference>
<evidence type="ECO:0000256" key="3">
    <source>
        <dbReference type="ARBA" id="ARBA00071840"/>
    </source>
</evidence>
<dbReference type="PRINTS" id="PR00445">
    <property type="entry name" value="HUPFHYPC"/>
</dbReference>
<dbReference type="RefSeq" id="WP_005123149.1">
    <property type="nucleotide sequence ID" value="NZ_CDHL01000053.1"/>
</dbReference>
<dbReference type="Proteomes" id="UP000468420">
    <property type="component" value="Unassembled WGS sequence"/>
</dbReference>
<dbReference type="Pfam" id="PF01455">
    <property type="entry name" value="HupF_HypC"/>
    <property type="match status" value="1"/>
</dbReference>
<dbReference type="GO" id="GO:0051604">
    <property type="term" value="P:protein maturation"/>
    <property type="evidence" value="ECO:0007669"/>
    <property type="project" value="TreeGrafter"/>
</dbReference>
<proteinExistence type="inferred from homology"/>
<protein>
    <recommendedName>
        <fullName evidence="3">Hydrogenase maturation factor HybG</fullName>
    </recommendedName>
</protein>
<name>A0A6N6K382_9ENTR</name>
<sequence length="82" mass="8941">MCIGVPGQILAVGEDIHQLAQVEVCGIKRDVNIALICEGEPAELVGQWVLVHVGFAMSIIDEDEAKFTLDALRRMEYDVTSA</sequence>
<dbReference type="NCBIfam" id="NF007721">
    <property type="entry name" value="PRK10413.1"/>
    <property type="match status" value="1"/>
</dbReference>
<dbReference type="UniPathway" id="UPA00335"/>
<evidence type="ECO:0000313" key="4">
    <source>
        <dbReference type="EMBL" id="KAA1278202.1"/>
    </source>
</evidence>
<dbReference type="PANTHER" id="PTHR35177">
    <property type="entry name" value="HYDROGENASE MATURATION FACTOR HYBG"/>
    <property type="match status" value="1"/>
</dbReference>
<keyword evidence="7" id="KW-1185">Reference proteome</keyword>
<dbReference type="InterPro" id="IPR001109">
    <property type="entry name" value="Hydrogenase_HupF/HypC"/>
</dbReference>
<dbReference type="PANTHER" id="PTHR35177:SF2">
    <property type="entry name" value="HYDROGENASE MATURATION FACTOR HYBG"/>
    <property type="match status" value="1"/>
</dbReference>
<dbReference type="FunFam" id="2.30.30.140:FF:000022">
    <property type="entry name" value="Hydrogenase assembly chaperone HybG"/>
    <property type="match status" value="1"/>
</dbReference>
<evidence type="ECO:0000256" key="1">
    <source>
        <dbReference type="ARBA" id="ARBA00004711"/>
    </source>
</evidence>
<comment type="pathway">
    <text evidence="1">Protein modification; [NiFe] hydrogenase maturation.</text>
</comment>